<feature type="domain" description="ABM" evidence="1">
    <location>
        <begin position="13"/>
        <end position="79"/>
    </location>
</feature>
<evidence type="ECO:0000313" key="4">
    <source>
        <dbReference type="Proteomes" id="UP000029846"/>
    </source>
</evidence>
<keyword evidence="2" id="KW-0560">Oxidoreductase</keyword>
<dbReference type="Pfam" id="PF03992">
    <property type="entry name" value="ABM"/>
    <property type="match status" value="1"/>
</dbReference>
<dbReference type="InterPro" id="IPR011008">
    <property type="entry name" value="Dimeric_a/b-barrel"/>
</dbReference>
<evidence type="ECO:0000313" key="5">
    <source>
        <dbReference type="Proteomes" id="UP000182312"/>
    </source>
</evidence>
<evidence type="ECO:0000259" key="1">
    <source>
        <dbReference type="Pfam" id="PF03992"/>
    </source>
</evidence>
<dbReference type="GO" id="GO:0004497">
    <property type="term" value="F:monooxygenase activity"/>
    <property type="evidence" value="ECO:0007669"/>
    <property type="project" value="UniProtKB-KW"/>
</dbReference>
<organism evidence="2 4">
    <name type="scientific">Paracoccus halophilus</name>
    <dbReference type="NCBI Taxonomy" id="376733"/>
    <lineage>
        <taxon>Bacteria</taxon>
        <taxon>Pseudomonadati</taxon>
        <taxon>Pseudomonadota</taxon>
        <taxon>Alphaproteobacteria</taxon>
        <taxon>Rhodobacterales</taxon>
        <taxon>Paracoccaceae</taxon>
        <taxon>Paracoccus</taxon>
    </lineage>
</organism>
<dbReference type="EMBL" id="FOJO01000006">
    <property type="protein sequence ID" value="SFA48731.1"/>
    <property type="molecule type" value="Genomic_DNA"/>
</dbReference>
<reference evidence="3 5" key="3">
    <citation type="submission" date="2016-10" db="EMBL/GenBank/DDBJ databases">
        <authorList>
            <person name="de Groot N.N."/>
        </authorList>
    </citation>
    <scope>NUCLEOTIDE SEQUENCE [LARGE SCALE GENOMIC DNA]</scope>
    <source>
        <strain evidence="3 5">CGMCC 1.6117</strain>
    </source>
</reference>
<proteinExistence type="predicted"/>
<dbReference type="Proteomes" id="UP000029846">
    <property type="component" value="Unassembled WGS sequence"/>
</dbReference>
<dbReference type="InterPro" id="IPR007138">
    <property type="entry name" value="ABM_dom"/>
</dbReference>
<dbReference type="Gene3D" id="3.30.70.100">
    <property type="match status" value="1"/>
</dbReference>
<keyword evidence="4" id="KW-1185">Reference proteome</keyword>
<dbReference type="Proteomes" id="UP000182312">
    <property type="component" value="Unassembled WGS sequence"/>
</dbReference>
<reference evidence="2 4" key="1">
    <citation type="submission" date="2014-09" db="EMBL/GenBank/DDBJ databases">
        <authorList>
            <person name="McGinnis J.M."/>
            <person name="Wolfgang W.J."/>
        </authorList>
    </citation>
    <scope>NUCLEOTIDE SEQUENCE [LARGE SCALE GENOMIC DNA]</scope>
    <source>
        <strain evidence="2 4">JCM 14014</strain>
    </source>
</reference>
<dbReference type="SUPFAM" id="SSF54909">
    <property type="entry name" value="Dimeric alpha+beta barrel"/>
    <property type="match status" value="1"/>
</dbReference>
<dbReference type="STRING" id="376733.SAMN04487972_10640"/>
<dbReference type="AlphaFoldDB" id="A0A099F539"/>
<dbReference type="EMBL" id="JRKN01000006">
    <property type="protein sequence ID" value="KGJ05336.1"/>
    <property type="molecule type" value="Genomic_DNA"/>
</dbReference>
<name>A0A099F539_9RHOB</name>
<reference evidence="2 4" key="2">
    <citation type="submission" date="2014-10" db="EMBL/GenBank/DDBJ databases">
        <title>Paracoccus sanguinis sp. nov., isolated from clinical specimens of New York State patients.</title>
        <authorList>
            <person name="Mingle L.A."/>
            <person name="Cole J.A."/>
            <person name="Lapierre P."/>
            <person name="Musser K.A."/>
        </authorList>
    </citation>
    <scope>NUCLEOTIDE SEQUENCE [LARGE SCALE GENOMIC DNA]</scope>
    <source>
        <strain evidence="2 4">JCM 14014</strain>
    </source>
</reference>
<keyword evidence="2" id="KW-0503">Monooxygenase</keyword>
<gene>
    <name evidence="2" type="ORF">IT41_06060</name>
    <name evidence="3" type="ORF">SAMN04487972_10640</name>
</gene>
<evidence type="ECO:0000313" key="3">
    <source>
        <dbReference type="EMBL" id="SFA48731.1"/>
    </source>
</evidence>
<accession>A0A099F539</accession>
<sequence>MRNDDTGQNTGTVRVSGYLKCASEAEAEILRAHLPEHVRLTRAEPGCLSFEARATDDPMVWRLDEEFTDAAAFKAHQARTRDSEWARVSAAIARDIQVSTGG</sequence>
<dbReference type="eggNOG" id="COG1359">
    <property type="taxonomic scope" value="Bacteria"/>
</dbReference>
<dbReference type="RefSeq" id="WP_036739447.1">
    <property type="nucleotide sequence ID" value="NZ_FOJO01000006.1"/>
</dbReference>
<dbReference type="OrthoDB" id="9797178at2"/>
<protein>
    <submittedName>
        <fullName evidence="2">Antibiotic biosynthesis monooxygenase</fullName>
    </submittedName>
</protein>
<evidence type="ECO:0000313" key="2">
    <source>
        <dbReference type="EMBL" id="KGJ05336.1"/>
    </source>
</evidence>